<evidence type="ECO:0000313" key="2">
    <source>
        <dbReference type="Proteomes" id="UP000887572"/>
    </source>
</evidence>
<sequence length="122" mass="12557">MRRSRPAAFACIHSQDQKPQENTSSSSSSTSPSSSSSCTPPADESTVDNNGSTVSASGGYGSADKPRKRSRVREVNSPEQNSNNDGIGTNESPPAAAVCAEGGERSKSLLIAVGVPRMCPEG</sequence>
<evidence type="ECO:0000313" key="3">
    <source>
        <dbReference type="WBParaSite" id="Gr19_v10_g12816.t1"/>
    </source>
</evidence>
<protein>
    <submittedName>
        <fullName evidence="3">Uncharacterized protein</fullName>
    </submittedName>
</protein>
<feature type="region of interest" description="Disordered" evidence="1">
    <location>
        <begin position="1"/>
        <end position="101"/>
    </location>
</feature>
<accession>A0A914H343</accession>
<feature type="compositionally biased region" description="Polar residues" evidence="1">
    <location>
        <begin position="77"/>
        <end position="92"/>
    </location>
</feature>
<dbReference type="Proteomes" id="UP000887572">
    <property type="component" value="Unplaced"/>
</dbReference>
<feature type="compositionally biased region" description="Low complexity" evidence="1">
    <location>
        <begin position="23"/>
        <end position="41"/>
    </location>
</feature>
<keyword evidence="2" id="KW-1185">Reference proteome</keyword>
<feature type="compositionally biased region" description="Polar residues" evidence="1">
    <location>
        <begin position="47"/>
        <end position="56"/>
    </location>
</feature>
<reference evidence="3" key="1">
    <citation type="submission" date="2022-11" db="UniProtKB">
        <authorList>
            <consortium name="WormBaseParasite"/>
        </authorList>
    </citation>
    <scope>IDENTIFICATION</scope>
</reference>
<proteinExistence type="predicted"/>
<name>A0A914H343_GLORO</name>
<dbReference type="WBParaSite" id="Gr19_v10_g12816.t1">
    <property type="protein sequence ID" value="Gr19_v10_g12816.t1"/>
    <property type="gene ID" value="Gr19_v10_g12816"/>
</dbReference>
<organism evidence="2 3">
    <name type="scientific">Globodera rostochiensis</name>
    <name type="common">Golden nematode worm</name>
    <name type="synonym">Heterodera rostochiensis</name>
    <dbReference type="NCBI Taxonomy" id="31243"/>
    <lineage>
        <taxon>Eukaryota</taxon>
        <taxon>Metazoa</taxon>
        <taxon>Ecdysozoa</taxon>
        <taxon>Nematoda</taxon>
        <taxon>Chromadorea</taxon>
        <taxon>Rhabditida</taxon>
        <taxon>Tylenchina</taxon>
        <taxon>Tylenchomorpha</taxon>
        <taxon>Tylenchoidea</taxon>
        <taxon>Heteroderidae</taxon>
        <taxon>Heteroderinae</taxon>
        <taxon>Globodera</taxon>
    </lineage>
</organism>
<dbReference type="AlphaFoldDB" id="A0A914H343"/>
<evidence type="ECO:0000256" key="1">
    <source>
        <dbReference type="SAM" id="MobiDB-lite"/>
    </source>
</evidence>